<dbReference type="InterPro" id="IPR051453">
    <property type="entry name" value="MBL_Glyoxalase_II"/>
</dbReference>
<organism evidence="6 7">
    <name type="scientific">Metabacillus halosaccharovorans</name>
    <dbReference type="NCBI Taxonomy" id="930124"/>
    <lineage>
        <taxon>Bacteria</taxon>
        <taxon>Bacillati</taxon>
        <taxon>Bacillota</taxon>
        <taxon>Bacilli</taxon>
        <taxon>Bacillales</taxon>
        <taxon>Bacillaceae</taxon>
        <taxon>Metabacillus</taxon>
    </lineage>
</organism>
<evidence type="ECO:0000256" key="3">
    <source>
        <dbReference type="ARBA" id="ARBA00022801"/>
    </source>
</evidence>
<dbReference type="PANTHER" id="PTHR46233">
    <property type="entry name" value="HYDROXYACYLGLUTATHIONE HYDROLASE GLOC"/>
    <property type="match status" value="1"/>
</dbReference>
<dbReference type="SUPFAM" id="SSF56281">
    <property type="entry name" value="Metallo-hydrolase/oxidoreductase"/>
    <property type="match status" value="1"/>
</dbReference>
<dbReference type="PANTHER" id="PTHR46233:SF3">
    <property type="entry name" value="HYDROXYACYLGLUTATHIONE HYDROLASE GLOC"/>
    <property type="match status" value="1"/>
</dbReference>
<evidence type="ECO:0000313" key="7">
    <source>
        <dbReference type="Proteomes" id="UP001526147"/>
    </source>
</evidence>
<reference evidence="6 7" key="1">
    <citation type="submission" date="2022-10" db="EMBL/GenBank/DDBJ databases">
        <title>Draft genome assembly of moderately radiation resistant bacterium Metabacillus halosaccharovorans.</title>
        <authorList>
            <person name="Pal S."/>
            <person name="Gopinathan A."/>
        </authorList>
    </citation>
    <scope>NUCLEOTIDE SEQUENCE [LARGE SCALE GENOMIC DNA]</scope>
    <source>
        <strain evidence="6 7">VITHBRA001</strain>
    </source>
</reference>
<dbReference type="Pfam" id="PF00753">
    <property type="entry name" value="Lactamase_B"/>
    <property type="match status" value="1"/>
</dbReference>
<evidence type="ECO:0000313" key="6">
    <source>
        <dbReference type="EMBL" id="MCV9884833.1"/>
    </source>
</evidence>
<sequence length="210" mass="23162">MKWRQLPLGPLQTNCYLYSNEQKECLVIDPGGDGNKLISILQQQQLKPIAILLTHAHFDHIGAVDDVRKQWNIPVYVHKNEKDWLSDPSKNGSQLFMAGAVSVSDPDELIKGEGRLEIGSFVLEVYETPGHSPGSVSYYAKEADVVFSGDALFAGSIGRTDLPGGNHEQLIKSIHNKLLILPEETIVLSGHGPDTSIEQEMETNPFLNGF</sequence>
<dbReference type="CDD" id="cd06262">
    <property type="entry name" value="metallo-hydrolase-like_MBL-fold"/>
    <property type="match status" value="1"/>
</dbReference>
<gene>
    <name evidence="6" type="ORF">OIH86_04145</name>
</gene>
<comment type="caution">
    <text evidence="6">The sequence shown here is derived from an EMBL/GenBank/DDBJ whole genome shotgun (WGS) entry which is preliminary data.</text>
</comment>
<dbReference type="Gene3D" id="3.60.15.10">
    <property type="entry name" value="Ribonuclease Z/Hydroxyacylglutathione hydrolase-like"/>
    <property type="match status" value="1"/>
</dbReference>
<dbReference type="EMBL" id="JAOYEY010000024">
    <property type="protein sequence ID" value="MCV9884833.1"/>
    <property type="molecule type" value="Genomic_DNA"/>
</dbReference>
<accession>A0ABT3DCQ4</accession>
<evidence type="ECO:0000256" key="1">
    <source>
        <dbReference type="ARBA" id="ARBA00001947"/>
    </source>
</evidence>
<comment type="cofactor">
    <cofactor evidence="1">
        <name>Zn(2+)</name>
        <dbReference type="ChEBI" id="CHEBI:29105"/>
    </cofactor>
</comment>
<feature type="domain" description="Metallo-beta-lactamase" evidence="5">
    <location>
        <begin position="12"/>
        <end position="191"/>
    </location>
</feature>
<keyword evidence="4" id="KW-0862">Zinc</keyword>
<protein>
    <submittedName>
        <fullName evidence="6">MBL fold metallo-hydrolase</fullName>
    </submittedName>
</protein>
<keyword evidence="2" id="KW-0479">Metal-binding</keyword>
<name>A0ABT3DCQ4_9BACI</name>
<keyword evidence="3" id="KW-0378">Hydrolase</keyword>
<evidence type="ECO:0000259" key="5">
    <source>
        <dbReference type="SMART" id="SM00849"/>
    </source>
</evidence>
<dbReference type="Proteomes" id="UP001526147">
    <property type="component" value="Unassembled WGS sequence"/>
</dbReference>
<dbReference type="InterPro" id="IPR001279">
    <property type="entry name" value="Metallo-B-lactamas"/>
</dbReference>
<evidence type="ECO:0000256" key="2">
    <source>
        <dbReference type="ARBA" id="ARBA00022723"/>
    </source>
</evidence>
<evidence type="ECO:0000256" key="4">
    <source>
        <dbReference type="ARBA" id="ARBA00022833"/>
    </source>
</evidence>
<dbReference type="RefSeq" id="WP_078432570.1">
    <property type="nucleotide sequence ID" value="NZ_CP162630.1"/>
</dbReference>
<dbReference type="SMART" id="SM00849">
    <property type="entry name" value="Lactamase_B"/>
    <property type="match status" value="1"/>
</dbReference>
<proteinExistence type="predicted"/>
<keyword evidence="7" id="KW-1185">Reference proteome</keyword>
<dbReference type="InterPro" id="IPR036866">
    <property type="entry name" value="RibonucZ/Hydroxyglut_hydro"/>
</dbReference>